<gene>
    <name evidence="6" type="ORF">CVT63_03105</name>
</gene>
<evidence type="ECO:0000256" key="4">
    <source>
        <dbReference type="PIRSR" id="PIRSR001227-1"/>
    </source>
</evidence>
<comment type="cofactor">
    <cofactor evidence="5">
        <name>Ca(2+)</name>
        <dbReference type="ChEBI" id="CHEBI:29108"/>
    </cofactor>
    <text evidence="5">Binds 1 Ca(2+) ion per dimer.</text>
</comment>
<keyword evidence="2" id="KW-0378">Hydrolase</keyword>
<accession>A0A2N3G6L0</accession>
<dbReference type="Gene3D" id="3.60.20.10">
    <property type="entry name" value="Glutamine Phosphoribosylpyrophosphate, subunit 1, domain 1"/>
    <property type="match status" value="1"/>
</dbReference>
<dbReference type="Proteomes" id="UP000233654">
    <property type="component" value="Unassembled WGS sequence"/>
</dbReference>
<dbReference type="InterPro" id="IPR029055">
    <property type="entry name" value="Ntn_hydrolases_N"/>
</dbReference>
<keyword evidence="5" id="KW-0479">Metal-binding</keyword>
<organism evidence="6 7">
    <name type="scientific">Candidatus Anoxymicrobium japonicum</name>
    <dbReference type="NCBI Taxonomy" id="2013648"/>
    <lineage>
        <taxon>Bacteria</taxon>
        <taxon>Bacillati</taxon>
        <taxon>Actinomycetota</taxon>
        <taxon>Candidatus Geothermincolia</taxon>
        <taxon>Candidatus Geothermincolales</taxon>
        <taxon>Candidatus Anoxymicrobiaceae</taxon>
        <taxon>Candidatus Anoxymicrobium</taxon>
    </lineage>
</organism>
<dbReference type="EMBL" id="PHEX01000019">
    <property type="protein sequence ID" value="PKQ28359.1"/>
    <property type="molecule type" value="Genomic_DNA"/>
</dbReference>
<evidence type="ECO:0000256" key="5">
    <source>
        <dbReference type="PIRSR" id="PIRSR001227-2"/>
    </source>
</evidence>
<proteinExistence type="inferred from homology"/>
<dbReference type="Pfam" id="PF01804">
    <property type="entry name" value="Penicil_amidase"/>
    <property type="match status" value="1"/>
</dbReference>
<dbReference type="CDD" id="cd03747">
    <property type="entry name" value="Ntn_PGA_like"/>
    <property type="match status" value="1"/>
</dbReference>
<sequence>MKKTAKLVLLGLSISALGVAGYIALRLKRSIPRTDGALRLPCLDDEVEVIFDRAGIPHITAKSDLDAYRAMGYVMAQDRMVQMQTMLRLATGTLAEAIGGMAVDTDMFMRTIGLSRIAEEFAAGLDPESREILAAYCDGVNSYVAGPASRLPFEFMFLKGRPRPWTHADCLTLGLLTTWLLDSFWLADLMREKLIRGLGFERALELLPETAPYNNPPVKVDGPGPGAVPVEPGEEIDWGFDTESAGGQWLSNVGGLAARSVFGSNNWAIDGKHTTTGKPILCGDPHIQHNAPGMLYLCHLTTPSSDIIGAGFPGLPVIPYGHNGYCGWTATSLCPDTQDLYVESFESEESNRYRYKGEWHDAEVIEEEVKVRFGRTRKLRILVTRHGPIIKRKGNKGLALKWVSQDTSFDSLGAMLKQNHARSLDEFVGSMENFVGPALNQVYADIDGNIGYMASAKVPRRAKGDGSIPYHGEDNDCEWKGYIPFENMPRARNPKEGFIVTANSKIVSEEYPDIITRAWEAPYRNGRISSLLRTRDRWAPDDMPMIHADTFTFPGKTFAELAVRAATVAAHDGMSPGAREAVERLAAWDHQARARSVAMTIYFYSWRHLTESLLRHRLGSTLYSDYTRSWTSVSLAVEGVLASRDPFWLPPGAGTYEQVARDALEKGVEEIERVYGTPDQSSWKWGRAHYLTCQSLLGLFWPLDRIFNVGPVPRDGESDTVNASPPASECITQLVARGAMGGCANMAILPDRESHAAYGGPALRIIIDFHDLDNSKAVLDVGQSGHRLSPHYKDHFPVWRNVEYLPLPYSKEKVQEQAASVLRLTP</sequence>
<name>A0A2N3G6L0_9ACTN</name>
<feature type="binding site" evidence="5">
    <location>
        <position position="339"/>
    </location>
    <ligand>
        <name>Ca(2+)</name>
        <dbReference type="ChEBI" id="CHEBI:29108"/>
    </ligand>
</feature>
<dbReference type="InterPro" id="IPR014395">
    <property type="entry name" value="Pen/GL7ACA/AHL_acylase"/>
</dbReference>
<dbReference type="PANTHER" id="PTHR34218:SF4">
    <property type="entry name" value="ACYL-HOMOSERINE LACTONE ACYLASE QUIP"/>
    <property type="match status" value="1"/>
</dbReference>
<reference evidence="6 7" key="1">
    <citation type="journal article" date="2017" name="ISME J.">
        <title>Potential for microbial H2 and metal transformations associated with novel bacteria and archaea in deep terrestrial subsurface sediments.</title>
        <authorList>
            <person name="Hernsdorf A.W."/>
            <person name="Amano Y."/>
            <person name="Miyakawa K."/>
            <person name="Ise K."/>
            <person name="Suzuki Y."/>
            <person name="Anantharaman K."/>
            <person name="Probst A."/>
            <person name="Burstein D."/>
            <person name="Thomas B.C."/>
            <person name="Banfield J.F."/>
        </authorList>
    </citation>
    <scope>NUCLEOTIDE SEQUENCE [LARGE SCALE GENOMIC DNA]</scope>
    <source>
        <strain evidence="6">HGW-Actinobacteria-3</strain>
    </source>
</reference>
<protein>
    <recommendedName>
        <fullName evidence="8">Penicillin acylase family protein</fullName>
    </recommendedName>
</protein>
<dbReference type="GO" id="GO:0017000">
    <property type="term" value="P:antibiotic biosynthetic process"/>
    <property type="evidence" value="ECO:0007669"/>
    <property type="project" value="InterPro"/>
</dbReference>
<dbReference type="PANTHER" id="PTHR34218">
    <property type="entry name" value="PEPTIDASE S45 PENICILLIN AMIDASE"/>
    <property type="match status" value="1"/>
</dbReference>
<keyword evidence="5" id="KW-0106">Calcium</keyword>
<evidence type="ECO:0000313" key="6">
    <source>
        <dbReference type="EMBL" id="PKQ28359.1"/>
    </source>
</evidence>
<dbReference type="InterPro" id="IPR043147">
    <property type="entry name" value="Penicillin_amidase_A-knob"/>
</dbReference>
<dbReference type="InterPro" id="IPR023343">
    <property type="entry name" value="Penicillin_amidase_dom1"/>
</dbReference>
<comment type="similarity">
    <text evidence="1">Belongs to the peptidase S45 family.</text>
</comment>
<feature type="active site" description="Nucleophile" evidence="4">
    <location>
        <position position="264"/>
    </location>
</feature>
<evidence type="ECO:0008006" key="8">
    <source>
        <dbReference type="Google" id="ProtNLM"/>
    </source>
</evidence>
<dbReference type="Gene3D" id="1.10.439.10">
    <property type="entry name" value="Penicillin Amidohydrolase, domain 1"/>
    <property type="match status" value="1"/>
</dbReference>
<dbReference type="GO" id="GO:0046872">
    <property type="term" value="F:metal ion binding"/>
    <property type="evidence" value="ECO:0007669"/>
    <property type="project" value="UniProtKB-KW"/>
</dbReference>
<feature type="binding site" evidence="5">
    <location>
        <position position="336"/>
    </location>
    <ligand>
        <name>Ca(2+)</name>
        <dbReference type="ChEBI" id="CHEBI:29108"/>
    </ligand>
</feature>
<evidence type="ECO:0000256" key="2">
    <source>
        <dbReference type="ARBA" id="ARBA00022801"/>
    </source>
</evidence>
<dbReference type="Gene3D" id="1.10.1400.10">
    <property type="match status" value="1"/>
</dbReference>
<dbReference type="InterPro" id="IPR043146">
    <property type="entry name" value="Penicillin_amidase_N_B-knob"/>
</dbReference>
<comment type="caution">
    <text evidence="6">The sequence shown here is derived from an EMBL/GenBank/DDBJ whole genome shotgun (WGS) entry which is preliminary data.</text>
</comment>
<dbReference type="SUPFAM" id="SSF56235">
    <property type="entry name" value="N-terminal nucleophile aminohydrolases (Ntn hydrolases)"/>
    <property type="match status" value="1"/>
</dbReference>
<dbReference type="AlphaFoldDB" id="A0A2N3G6L0"/>
<evidence type="ECO:0000256" key="1">
    <source>
        <dbReference type="ARBA" id="ARBA00006586"/>
    </source>
</evidence>
<dbReference type="InterPro" id="IPR002692">
    <property type="entry name" value="S45"/>
</dbReference>
<dbReference type="GO" id="GO:0016811">
    <property type="term" value="F:hydrolase activity, acting on carbon-nitrogen (but not peptide) bonds, in linear amides"/>
    <property type="evidence" value="ECO:0007669"/>
    <property type="project" value="InterPro"/>
</dbReference>
<keyword evidence="3" id="KW-0865">Zymogen</keyword>
<evidence type="ECO:0000256" key="3">
    <source>
        <dbReference type="ARBA" id="ARBA00023145"/>
    </source>
</evidence>
<evidence type="ECO:0000313" key="7">
    <source>
        <dbReference type="Proteomes" id="UP000233654"/>
    </source>
</evidence>
<dbReference type="PIRSF" id="PIRSF001227">
    <property type="entry name" value="Pen_acylase"/>
    <property type="match status" value="1"/>
</dbReference>
<dbReference type="Gene3D" id="2.30.120.10">
    <property type="match status" value="1"/>
</dbReference>